<sequence length="43" mass="4761">NVEAAFECIARNALKNEPEEEMYVPDTIDVATARQQKSSGCEC</sequence>
<protein>
    <submittedName>
        <fullName evidence="1">Ras-related protein RAB7</fullName>
    </submittedName>
</protein>
<proteinExistence type="predicted"/>
<dbReference type="AlphaFoldDB" id="A0A699K377"/>
<dbReference type="EMBL" id="BKCJ010467551">
    <property type="protein sequence ID" value="GFA67969.1"/>
    <property type="molecule type" value="Genomic_DNA"/>
</dbReference>
<gene>
    <name evidence="1" type="ORF">Tci_639941</name>
</gene>
<accession>A0A699K377</accession>
<evidence type="ECO:0000313" key="1">
    <source>
        <dbReference type="EMBL" id="GFA67969.1"/>
    </source>
</evidence>
<organism evidence="1">
    <name type="scientific">Tanacetum cinerariifolium</name>
    <name type="common">Dalmatian daisy</name>
    <name type="synonym">Chrysanthemum cinerariifolium</name>
    <dbReference type="NCBI Taxonomy" id="118510"/>
    <lineage>
        <taxon>Eukaryota</taxon>
        <taxon>Viridiplantae</taxon>
        <taxon>Streptophyta</taxon>
        <taxon>Embryophyta</taxon>
        <taxon>Tracheophyta</taxon>
        <taxon>Spermatophyta</taxon>
        <taxon>Magnoliopsida</taxon>
        <taxon>eudicotyledons</taxon>
        <taxon>Gunneridae</taxon>
        <taxon>Pentapetalae</taxon>
        <taxon>asterids</taxon>
        <taxon>campanulids</taxon>
        <taxon>Asterales</taxon>
        <taxon>Asteraceae</taxon>
        <taxon>Asteroideae</taxon>
        <taxon>Anthemideae</taxon>
        <taxon>Anthemidinae</taxon>
        <taxon>Tanacetum</taxon>
    </lineage>
</organism>
<comment type="caution">
    <text evidence="1">The sequence shown here is derived from an EMBL/GenBank/DDBJ whole genome shotgun (WGS) entry which is preliminary data.</text>
</comment>
<reference evidence="1" key="1">
    <citation type="journal article" date="2019" name="Sci. Rep.">
        <title>Draft genome of Tanacetum cinerariifolium, the natural source of mosquito coil.</title>
        <authorList>
            <person name="Yamashiro T."/>
            <person name="Shiraishi A."/>
            <person name="Satake H."/>
            <person name="Nakayama K."/>
        </authorList>
    </citation>
    <scope>NUCLEOTIDE SEQUENCE</scope>
</reference>
<name>A0A699K377_TANCI</name>
<feature type="non-terminal residue" evidence="1">
    <location>
        <position position="1"/>
    </location>
</feature>